<dbReference type="Pfam" id="PF00482">
    <property type="entry name" value="T2SSF"/>
    <property type="match status" value="1"/>
</dbReference>
<keyword evidence="5 6" id="KW-0472">Membrane</keyword>
<gene>
    <name evidence="8" type="ORF">ACFQDO_00200</name>
</gene>
<dbReference type="InterPro" id="IPR018076">
    <property type="entry name" value="T2SS_GspF_dom"/>
</dbReference>
<feature type="transmembrane region" description="Helical" evidence="6">
    <location>
        <begin position="278"/>
        <end position="298"/>
    </location>
</feature>
<evidence type="ECO:0000256" key="2">
    <source>
        <dbReference type="ARBA" id="ARBA00022475"/>
    </source>
</evidence>
<name>A0ABW1J8I8_9ACTN</name>
<feature type="domain" description="Type II secretion system protein GspF" evidence="7">
    <location>
        <begin position="139"/>
        <end position="261"/>
    </location>
</feature>
<evidence type="ECO:0000256" key="3">
    <source>
        <dbReference type="ARBA" id="ARBA00022692"/>
    </source>
</evidence>
<dbReference type="Proteomes" id="UP001596189">
    <property type="component" value="Unassembled WGS sequence"/>
</dbReference>
<evidence type="ECO:0000256" key="1">
    <source>
        <dbReference type="ARBA" id="ARBA00004651"/>
    </source>
</evidence>
<keyword evidence="2" id="KW-1003">Cell membrane</keyword>
<dbReference type="PANTHER" id="PTHR35007:SF1">
    <property type="entry name" value="PILUS ASSEMBLY PROTEIN"/>
    <property type="match status" value="1"/>
</dbReference>
<reference evidence="9" key="1">
    <citation type="journal article" date="2019" name="Int. J. Syst. Evol. Microbiol.">
        <title>The Global Catalogue of Microorganisms (GCM) 10K type strain sequencing project: providing services to taxonomists for standard genome sequencing and annotation.</title>
        <authorList>
            <consortium name="The Broad Institute Genomics Platform"/>
            <consortium name="The Broad Institute Genome Sequencing Center for Infectious Disease"/>
            <person name="Wu L."/>
            <person name="Ma J."/>
        </authorList>
    </citation>
    <scope>NUCLEOTIDE SEQUENCE [LARGE SCALE GENOMIC DNA]</scope>
    <source>
        <strain evidence="9">KACC 14249</strain>
    </source>
</reference>
<evidence type="ECO:0000313" key="9">
    <source>
        <dbReference type="Proteomes" id="UP001596189"/>
    </source>
</evidence>
<dbReference type="InterPro" id="IPR042094">
    <property type="entry name" value="T2SS_GspF_sf"/>
</dbReference>
<dbReference type="RefSeq" id="WP_345717313.1">
    <property type="nucleotide sequence ID" value="NZ_BAABFP010000005.1"/>
</dbReference>
<dbReference type="Gene3D" id="1.20.81.30">
    <property type="entry name" value="Type II secretion system (T2SS), domain F"/>
    <property type="match status" value="1"/>
</dbReference>
<evidence type="ECO:0000259" key="7">
    <source>
        <dbReference type="Pfam" id="PF00482"/>
    </source>
</evidence>
<protein>
    <submittedName>
        <fullName evidence="8">Type II secretion system F family protein</fullName>
    </submittedName>
</protein>
<evidence type="ECO:0000256" key="5">
    <source>
        <dbReference type="ARBA" id="ARBA00023136"/>
    </source>
</evidence>
<feature type="transmembrane region" description="Helical" evidence="6">
    <location>
        <begin position="103"/>
        <end position="120"/>
    </location>
</feature>
<evidence type="ECO:0000256" key="4">
    <source>
        <dbReference type="ARBA" id="ARBA00022989"/>
    </source>
</evidence>
<comment type="subcellular location">
    <subcellularLocation>
        <location evidence="1">Cell membrane</location>
        <topology evidence="1">Multi-pass membrane protein</topology>
    </subcellularLocation>
</comment>
<organism evidence="8 9">
    <name type="scientific">Angustibacter luteus</name>
    <dbReference type="NCBI Taxonomy" id="658456"/>
    <lineage>
        <taxon>Bacteria</taxon>
        <taxon>Bacillati</taxon>
        <taxon>Actinomycetota</taxon>
        <taxon>Actinomycetes</taxon>
        <taxon>Kineosporiales</taxon>
        <taxon>Kineosporiaceae</taxon>
    </lineage>
</organism>
<dbReference type="EMBL" id="JBHSRD010000002">
    <property type="protein sequence ID" value="MFC6005537.1"/>
    <property type="molecule type" value="Genomic_DNA"/>
</dbReference>
<feature type="transmembrane region" description="Helical" evidence="6">
    <location>
        <begin position="241"/>
        <end position="266"/>
    </location>
</feature>
<evidence type="ECO:0000313" key="8">
    <source>
        <dbReference type="EMBL" id="MFC6005537.1"/>
    </source>
</evidence>
<dbReference type="PANTHER" id="PTHR35007">
    <property type="entry name" value="INTEGRAL MEMBRANE PROTEIN-RELATED"/>
    <property type="match status" value="1"/>
</dbReference>
<evidence type="ECO:0000256" key="6">
    <source>
        <dbReference type="SAM" id="Phobius"/>
    </source>
</evidence>
<keyword evidence="9" id="KW-1185">Reference proteome</keyword>
<keyword evidence="3 6" id="KW-0812">Transmembrane</keyword>
<accession>A0ABW1J8I8</accession>
<comment type="caution">
    <text evidence="8">The sequence shown here is derived from an EMBL/GenBank/DDBJ whole genome shotgun (WGS) entry which is preliminary data.</text>
</comment>
<proteinExistence type="predicted"/>
<keyword evidence="4 6" id="KW-1133">Transmembrane helix</keyword>
<feature type="transmembrane region" description="Helical" evidence="6">
    <location>
        <begin position="78"/>
        <end position="97"/>
    </location>
</feature>
<sequence>MLALAFAALLVASFLAVAGLRDVLVATGRTQRLRLLVVDDSLDARASAMFVWNRRFVRTRPGRWVQRQLVLAGVERPPLLVAIVVAAAAVASGWALFVVLAPVFALLGAVIGLQGLRVFLARARDRRLEAFINQMPELARVLANATSAGLSIRTAIDMAADELADPASTELRIVADQMRVGADLETAMAQINERLPSREIRVLISTLLVSSRSGGSLVTSLRDIADTLEMRKEVRREVRTVLAQAVLTGYLVVGLGLMLTAGLNLFHSGTVQRMTTEPLGQAALLTSGVLYAIGLLMIRRITRIEP</sequence>